<evidence type="ECO:0000313" key="3">
    <source>
        <dbReference type="Proteomes" id="UP000651156"/>
    </source>
</evidence>
<feature type="domain" description="SCP" evidence="1">
    <location>
        <begin position="65"/>
        <end position="181"/>
    </location>
</feature>
<dbReference type="InterPro" id="IPR014044">
    <property type="entry name" value="CAP_dom"/>
</dbReference>
<dbReference type="EMBL" id="JADEWN010000003">
    <property type="protein sequence ID" value="MBE9189085.1"/>
    <property type="molecule type" value="Genomic_DNA"/>
</dbReference>
<dbReference type="SUPFAM" id="SSF55797">
    <property type="entry name" value="PR-1-like"/>
    <property type="match status" value="1"/>
</dbReference>
<evidence type="ECO:0000259" key="1">
    <source>
        <dbReference type="Pfam" id="PF00188"/>
    </source>
</evidence>
<name>A0ABR9UN83_9CHRO</name>
<gene>
    <name evidence="2" type="ORF">IQ230_01625</name>
</gene>
<dbReference type="CDD" id="cd05379">
    <property type="entry name" value="CAP_bacterial"/>
    <property type="match status" value="1"/>
</dbReference>
<dbReference type="PANTHER" id="PTHR31157">
    <property type="entry name" value="SCP DOMAIN-CONTAINING PROTEIN"/>
    <property type="match status" value="1"/>
</dbReference>
<protein>
    <submittedName>
        <fullName evidence="2">CAP domain-containing protein</fullName>
    </submittedName>
</protein>
<proteinExistence type="predicted"/>
<keyword evidence="3" id="KW-1185">Reference proteome</keyword>
<organism evidence="2 3">
    <name type="scientific">Gloeocapsopsis crepidinum LEGE 06123</name>
    <dbReference type="NCBI Taxonomy" id="588587"/>
    <lineage>
        <taxon>Bacteria</taxon>
        <taxon>Bacillati</taxon>
        <taxon>Cyanobacteriota</taxon>
        <taxon>Cyanophyceae</taxon>
        <taxon>Oscillatoriophycideae</taxon>
        <taxon>Chroococcales</taxon>
        <taxon>Chroococcaceae</taxon>
        <taxon>Gloeocapsopsis</taxon>
    </lineage>
</organism>
<comment type="caution">
    <text evidence="2">The sequence shown here is derived from an EMBL/GenBank/DDBJ whole genome shotgun (WGS) entry which is preliminary data.</text>
</comment>
<dbReference type="RefSeq" id="WP_193930201.1">
    <property type="nucleotide sequence ID" value="NZ_CAWPMZ010000072.1"/>
</dbReference>
<dbReference type="Proteomes" id="UP000651156">
    <property type="component" value="Unassembled WGS sequence"/>
</dbReference>
<sequence>MNKSRFLWRLCVLSTPIALILGGCESVRELVLSIPGADQFINQPLPSIPAQTPNIAEMEVAIRQQINKIRLENNLQPLENNERLAQVARQYSQRMAQENFFSHTGPEGDTPAQRVRDGGIMYLMVGENLFRSSNISDPVPVAVQGWMESSGHRENILRSVFAETGVGVWREGNQYYITQMFLRSLL</sequence>
<dbReference type="InterPro" id="IPR035940">
    <property type="entry name" value="CAP_sf"/>
</dbReference>
<evidence type="ECO:0000313" key="2">
    <source>
        <dbReference type="EMBL" id="MBE9189085.1"/>
    </source>
</evidence>
<dbReference type="Pfam" id="PF00188">
    <property type="entry name" value="CAP"/>
    <property type="match status" value="1"/>
</dbReference>
<dbReference type="PROSITE" id="PS51257">
    <property type="entry name" value="PROKAR_LIPOPROTEIN"/>
    <property type="match status" value="1"/>
</dbReference>
<accession>A0ABR9UN83</accession>
<dbReference type="Gene3D" id="3.40.33.10">
    <property type="entry name" value="CAP"/>
    <property type="match status" value="1"/>
</dbReference>
<reference evidence="2 3" key="1">
    <citation type="submission" date="2020-10" db="EMBL/GenBank/DDBJ databases">
        <authorList>
            <person name="Castelo-Branco R."/>
            <person name="Eusebio N."/>
            <person name="Adriana R."/>
            <person name="Vieira A."/>
            <person name="Brugerolle De Fraissinette N."/>
            <person name="Rezende De Castro R."/>
            <person name="Schneider M.P."/>
            <person name="Vasconcelos V."/>
            <person name="Leao P.N."/>
        </authorList>
    </citation>
    <scope>NUCLEOTIDE SEQUENCE [LARGE SCALE GENOMIC DNA]</scope>
    <source>
        <strain evidence="2 3">LEGE 06123</strain>
    </source>
</reference>
<dbReference type="PANTHER" id="PTHR31157:SF1">
    <property type="entry name" value="SCP DOMAIN-CONTAINING PROTEIN"/>
    <property type="match status" value="1"/>
</dbReference>